<comment type="caution">
    <text evidence="2">The sequence shown here is derived from an EMBL/GenBank/DDBJ whole genome shotgun (WGS) entry which is preliminary data.</text>
</comment>
<dbReference type="SUPFAM" id="SSF55729">
    <property type="entry name" value="Acyl-CoA N-acyltransferases (Nat)"/>
    <property type="match status" value="1"/>
</dbReference>
<sequence length="157" mass="17367">MPINLRDLAPQDTDAAALLFFAAVHQGTADVYSAEQRIAWAGKAPAPATWRGRFDNVSGIVALIDNRMAGFMTLDREGLIDLAFVHPDHMGTGVGRTVYFAIEDRARTFGVRRLRTFASEMAKPFFTRMGWTVEAPNFVTKGGVTLQNYKMFKPLPG</sequence>
<feature type="domain" description="N-acetyltransferase" evidence="1">
    <location>
        <begin position="3"/>
        <end position="156"/>
    </location>
</feature>
<dbReference type="PANTHER" id="PTHR43451">
    <property type="entry name" value="ACETYLTRANSFERASE (GNAT) FAMILY PROTEIN"/>
    <property type="match status" value="1"/>
</dbReference>
<dbReference type="PANTHER" id="PTHR43451:SF1">
    <property type="entry name" value="ACETYLTRANSFERASE"/>
    <property type="match status" value="1"/>
</dbReference>
<accession>A0A0F9R4N9</accession>
<evidence type="ECO:0000313" key="2">
    <source>
        <dbReference type="EMBL" id="KKN51545.1"/>
    </source>
</evidence>
<name>A0A0F9R4N9_9ZZZZ</name>
<organism evidence="2">
    <name type="scientific">marine sediment metagenome</name>
    <dbReference type="NCBI Taxonomy" id="412755"/>
    <lineage>
        <taxon>unclassified sequences</taxon>
        <taxon>metagenomes</taxon>
        <taxon>ecological metagenomes</taxon>
    </lineage>
</organism>
<dbReference type="CDD" id="cd04301">
    <property type="entry name" value="NAT_SF"/>
    <property type="match status" value="1"/>
</dbReference>
<dbReference type="InterPro" id="IPR016181">
    <property type="entry name" value="Acyl_CoA_acyltransferase"/>
</dbReference>
<proteinExistence type="predicted"/>
<dbReference type="EMBL" id="LAZR01001059">
    <property type="protein sequence ID" value="KKN51545.1"/>
    <property type="molecule type" value="Genomic_DNA"/>
</dbReference>
<dbReference type="GO" id="GO:0016747">
    <property type="term" value="F:acyltransferase activity, transferring groups other than amino-acyl groups"/>
    <property type="evidence" value="ECO:0007669"/>
    <property type="project" value="InterPro"/>
</dbReference>
<dbReference type="Pfam" id="PF13673">
    <property type="entry name" value="Acetyltransf_10"/>
    <property type="match status" value="1"/>
</dbReference>
<dbReference type="Gene3D" id="3.40.630.30">
    <property type="match status" value="1"/>
</dbReference>
<dbReference type="PROSITE" id="PS51186">
    <property type="entry name" value="GNAT"/>
    <property type="match status" value="1"/>
</dbReference>
<dbReference type="InterPro" id="IPR052564">
    <property type="entry name" value="N-acetyltrans/Recomb-assoc"/>
</dbReference>
<gene>
    <name evidence="2" type="ORF">LCGC14_0621790</name>
</gene>
<protein>
    <recommendedName>
        <fullName evidence="1">N-acetyltransferase domain-containing protein</fullName>
    </recommendedName>
</protein>
<reference evidence="2" key="1">
    <citation type="journal article" date="2015" name="Nature">
        <title>Complex archaea that bridge the gap between prokaryotes and eukaryotes.</title>
        <authorList>
            <person name="Spang A."/>
            <person name="Saw J.H."/>
            <person name="Jorgensen S.L."/>
            <person name="Zaremba-Niedzwiedzka K."/>
            <person name="Martijn J."/>
            <person name="Lind A.E."/>
            <person name="van Eijk R."/>
            <person name="Schleper C."/>
            <person name="Guy L."/>
            <person name="Ettema T.J."/>
        </authorList>
    </citation>
    <scope>NUCLEOTIDE SEQUENCE</scope>
</reference>
<dbReference type="InterPro" id="IPR000182">
    <property type="entry name" value="GNAT_dom"/>
</dbReference>
<evidence type="ECO:0000259" key="1">
    <source>
        <dbReference type="PROSITE" id="PS51186"/>
    </source>
</evidence>
<dbReference type="AlphaFoldDB" id="A0A0F9R4N9"/>